<comment type="cofactor">
    <cofactor evidence="1">
        <name>FMN</name>
        <dbReference type="ChEBI" id="CHEBI:58210"/>
    </cofactor>
</comment>
<evidence type="ECO:0000313" key="6">
    <source>
        <dbReference type="Proteomes" id="UP000216451"/>
    </source>
</evidence>
<dbReference type="InterPro" id="IPR012349">
    <property type="entry name" value="Split_barrel_FMN-bd"/>
</dbReference>
<dbReference type="EMBL" id="MWXA01000009">
    <property type="protein sequence ID" value="OZG65132.1"/>
    <property type="molecule type" value="Genomic_DNA"/>
</dbReference>
<organism evidence="5 6">
    <name type="scientific">Bifidobacterium aquikefiri</name>
    <dbReference type="NCBI Taxonomy" id="1653207"/>
    <lineage>
        <taxon>Bacteria</taxon>
        <taxon>Bacillati</taxon>
        <taxon>Actinomycetota</taxon>
        <taxon>Actinomycetes</taxon>
        <taxon>Bifidobacteriales</taxon>
        <taxon>Bifidobacteriaceae</taxon>
        <taxon>Bifidobacterium</taxon>
    </lineage>
</organism>
<dbReference type="AlphaFoldDB" id="A0A261G127"/>
<gene>
    <name evidence="5" type="ORF">BAQU_1872</name>
</gene>
<dbReference type="Proteomes" id="UP000216451">
    <property type="component" value="Unassembled WGS sequence"/>
</dbReference>
<feature type="domain" description="Flavin reductase like" evidence="4">
    <location>
        <begin position="21"/>
        <end position="192"/>
    </location>
</feature>
<accession>A0A261G127</accession>
<dbReference type="GO" id="GO:0016646">
    <property type="term" value="F:oxidoreductase activity, acting on the CH-NH group of donors, NAD or NADP as acceptor"/>
    <property type="evidence" value="ECO:0007669"/>
    <property type="project" value="UniProtKB-ARBA"/>
</dbReference>
<comment type="caution">
    <text evidence="5">The sequence shown here is derived from an EMBL/GenBank/DDBJ whole genome shotgun (WGS) entry which is preliminary data.</text>
</comment>
<keyword evidence="6" id="KW-1185">Reference proteome</keyword>
<dbReference type="RefSeq" id="WP_094695064.1">
    <property type="nucleotide sequence ID" value="NZ_JBDNSG010000015.1"/>
</dbReference>
<proteinExistence type="inferred from homology"/>
<dbReference type="PANTHER" id="PTHR43567:SF1">
    <property type="entry name" value="FLAVOREDOXIN"/>
    <property type="match status" value="1"/>
</dbReference>
<dbReference type="SUPFAM" id="SSF50475">
    <property type="entry name" value="FMN-binding split barrel"/>
    <property type="match status" value="1"/>
</dbReference>
<dbReference type="OrthoDB" id="9794638at2"/>
<evidence type="ECO:0000259" key="4">
    <source>
        <dbReference type="Pfam" id="PF01613"/>
    </source>
</evidence>
<dbReference type="InterPro" id="IPR002563">
    <property type="entry name" value="Flavin_Rdtase-like_dom"/>
</dbReference>
<reference evidence="5 6" key="1">
    <citation type="journal article" date="2017" name="BMC Genomics">
        <title>Comparative genomic and phylogenomic analyses of the Bifidobacteriaceae family.</title>
        <authorList>
            <person name="Lugli G.A."/>
            <person name="Milani C."/>
            <person name="Turroni F."/>
            <person name="Duranti S."/>
            <person name="Mancabelli L."/>
            <person name="Mangifesta M."/>
            <person name="Ferrario C."/>
            <person name="Modesto M."/>
            <person name="Mattarelli P."/>
            <person name="Jiri K."/>
            <person name="van Sinderen D."/>
            <person name="Ventura M."/>
        </authorList>
    </citation>
    <scope>NUCLEOTIDE SEQUENCE [LARGE SCALE GENOMIC DNA]</scope>
    <source>
        <strain evidence="5 6">LMG 28769</strain>
    </source>
</reference>
<dbReference type="Pfam" id="PF01613">
    <property type="entry name" value="Flavin_Reduct"/>
    <property type="match status" value="1"/>
</dbReference>
<name>A0A261G127_9BIFI</name>
<dbReference type="Gene3D" id="2.30.110.10">
    <property type="entry name" value="Electron Transport, Fmn-binding Protein, Chain A"/>
    <property type="match status" value="1"/>
</dbReference>
<dbReference type="GO" id="GO:0010181">
    <property type="term" value="F:FMN binding"/>
    <property type="evidence" value="ECO:0007669"/>
    <property type="project" value="InterPro"/>
</dbReference>
<comment type="similarity">
    <text evidence="3">Belongs to the flavoredoxin family.</text>
</comment>
<evidence type="ECO:0000256" key="2">
    <source>
        <dbReference type="ARBA" id="ARBA00022630"/>
    </source>
</evidence>
<keyword evidence="2" id="KW-0285">Flavoprotein</keyword>
<sequence>MNMKSSTTHINVRPSILYYGNTVVLLSTTNPDGSTNIAPMSSSWALGDTIVLGMGLGSRTAENLAARGEAVLNLPGPELFRQVERLGDMTGVEHACSQHGHGSMQVTDKFAAVGLTPEPCEHVSCDGIRECRLQIEVKVVHCEQDVGHNFLVVQAHVLQVHADPAIVVAGTSHIDPTAWKPLIYNFRHYHTLTPQIGESAITETPAQVR</sequence>
<evidence type="ECO:0000313" key="5">
    <source>
        <dbReference type="EMBL" id="OZG65132.1"/>
    </source>
</evidence>
<evidence type="ECO:0000256" key="1">
    <source>
        <dbReference type="ARBA" id="ARBA00001917"/>
    </source>
</evidence>
<protein>
    <submittedName>
        <fullName evidence="5">Flavin reductase domain-containing protein FMN-binding domain</fullName>
    </submittedName>
</protein>
<dbReference type="PANTHER" id="PTHR43567">
    <property type="entry name" value="FLAVOREDOXIN-RELATED-RELATED"/>
    <property type="match status" value="1"/>
</dbReference>
<dbReference type="InterPro" id="IPR052174">
    <property type="entry name" value="Flavoredoxin"/>
</dbReference>
<evidence type="ECO:0000256" key="3">
    <source>
        <dbReference type="ARBA" id="ARBA00038054"/>
    </source>
</evidence>